<evidence type="ECO:0000256" key="9">
    <source>
        <dbReference type="PIRSR" id="PIRSR036696-1"/>
    </source>
</evidence>
<dbReference type="PANTHER" id="PTHR45892">
    <property type="entry name" value="AMINOACYLASE-1"/>
    <property type="match status" value="1"/>
</dbReference>
<dbReference type="PIRSF" id="PIRSF036696">
    <property type="entry name" value="ACY-1"/>
    <property type="match status" value="1"/>
</dbReference>
<dbReference type="Pfam" id="PF07687">
    <property type="entry name" value="M20_dimer"/>
    <property type="match status" value="1"/>
</dbReference>
<dbReference type="GO" id="GO:0006520">
    <property type="term" value="P:amino acid metabolic process"/>
    <property type="evidence" value="ECO:0007669"/>
    <property type="project" value="InterPro"/>
</dbReference>
<dbReference type="eggNOG" id="KOG2275">
    <property type="taxonomic scope" value="Eukaryota"/>
</dbReference>
<gene>
    <name evidence="13" type="ORF">MONBRDRAFT_32786</name>
</gene>
<evidence type="ECO:0000256" key="11">
    <source>
        <dbReference type="SAM" id="MobiDB-lite"/>
    </source>
</evidence>
<dbReference type="Proteomes" id="UP000001357">
    <property type="component" value="Unassembled WGS sequence"/>
</dbReference>
<feature type="domain" description="Peptidase M20 dimerisation" evidence="12">
    <location>
        <begin position="206"/>
        <end position="315"/>
    </location>
</feature>
<reference evidence="13 14" key="1">
    <citation type="journal article" date="2008" name="Nature">
        <title>The genome of the choanoflagellate Monosiga brevicollis and the origin of metazoans.</title>
        <authorList>
            <consortium name="JGI Sequencing"/>
            <person name="King N."/>
            <person name="Westbrook M.J."/>
            <person name="Young S.L."/>
            <person name="Kuo A."/>
            <person name="Abedin M."/>
            <person name="Chapman J."/>
            <person name="Fairclough S."/>
            <person name="Hellsten U."/>
            <person name="Isogai Y."/>
            <person name="Letunic I."/>
            <person name="Marr M."/>
            <person name="Pincus D."/>
            <person name="Putnam N."/>
            <person name="Rokas A."/>
            <person name="Wright K.J."/>
            <person name="Zuzow R."/>
            <person name="Dirks W."/>
            <person name="Good M."/>
            <person name="Goodstein D."/>
            <person name="Lemons D."/>
            <person name="Li W."/>
            <person name="Lyons J.B."/>
            <person name="Morris A."/>
            <person name="Nichols S."/>
            <person name="Richter D.J."/>
            <person name="Salamov A."/>
            <person name="Bork P."/>
            <person name="Lim W.A."/>
            <person name="Manning G."/>
            <person name="Miller W.T."/>
            <person name="McGinnis W."/>
            <person name="Shapiro H."/>
            <person name="Tjian R."/>
            <person name="Grigoriev I.V."/>
            <person name="Rokhsar D."/>
        </authorList>
    </citation>
    <scope>NUCLEOTIDE SEQUENCE [LARGE SCALE GENOMIC DNA]</scope>
    <source>
        <strain evidence="14">MX1 / ATCC 50154</strain>
    </source>
</reference>
<dbReference type="FunFam" id="1.10.150.900:FF:000001">
    <property type="entry name" value="Aminoacylase-1, putative"/>
    <property type="match status" value="1"/>
</dbReference>
<feature type="binding site" evidence="10">
    <location>
        <position position="388"/>
    </location>
    <ligand>
        <name>Zn(2+)</name>
        <dbReference type="ChEBI" id="CHEBI:29105"/>
        <label>2</label>
    </ligand>
</feature>
<dbReference type="InterPro" id="IPR002933">
    <property type="entry name" value="Peptidase_M20"/>
</dbReference>
<dbReference type="InterPro" id="IPR052083">
    <property type="entry name" value="Aminoacylase-1_M20A"/>
</dbReference>
<dbReference type="STRING" id="81824.A9V1P3"/>
<evidence type="ECO:0000313" key="13">
    <source>
        <dbReference type="EMBL" id="EDQ88478.1"/>
    </source>
</evidence>
<feature type="compositionally biased region" description="Low complexity" evidence="11">
    <location>
        <begin position="1"/>
        <end position="10"/>
    </location>
</feature>
<protein>
    <recommendedName>
        <fullName evidence="3">N-acyl-aliphatic-L-amino acid amidohydrolase</fullName>
        <ecNumber evidence="3">3.5.1.14</ecNumber>
    </recommendedName>
    <alternativeName>
        <fullName evidence="8">N-acyl-L-amino-acid amidohydrolase</fullName>
    </alternativeName>
</protein>
<name>A9V1P3_MONBE</name>
<dbReference type="Gene3D" id="3.30.70.360">
    <property type="match status" value="1"/>
</dbReference>
<feature type="binding site" evidence="10">
    <location>
        <position position="165"/>
    </location>
    <ligand>
        <name>Zn(2+)</name>
        <dbReference type="ChEBI" id="CHEBI:29105"/>
        <label>2</label>
    </ligand>
</feature>
<dbReference type="Pfam" id="PF01546">
    <property type="entry name" value="Peptidase_M20"/>
    <property type="match status" value="1"/>
</dbReference>
<feature type="binding site" evidence="10">
    <location>
        <position position="130"/>
    </location>
    <ligand>
        <name>Zn(2+)</name>
        <dbReference type="ChEBI" id="CHEBI:29105"/>
        <label>2</label>
    </ligand>
</feature>
<feature type="binding site" evidence="10">
    <location>
        <position position="98"/>
    </location>
    <ligand>
        <name>Zn(2+)</name>
        <dbReference type="ChEBI" id="CHEBI:29105"/>
        <label>1</label>
    </ligand>
</feature>
<dbReference type="EMBL" id="CH991554">
    <property type="protein sequence ID" value="EDQ88478.1"/>
    <property type="molecule type" value="Genomic_DNA"/>
</dbReference>
<dbReference type="CDD" id="cd05646">
    <property type="entry name" value="M20_AcylaseI_like"/>
    <property type="match status" value="1"/>
</dbReference>
<dbReference type="FunFam" id="3.30.70.360:FF:000005">
    <property type="entry name" value="Putative Aminoacylase-1"/>
    <property type="match status" value="1"/>
</dbReference>
<dbReference type="PANTHER" id="PTHR45892:SF1">
    <property type="entry name" value="AMINOACYLASE-1"/>
    <property type="match status" value="1"/>
</dbReference>
<feature type="active site" description="Proton acceptor" evidence="9">
    <location>
        <position position="164"/>
    </location>
</feature>
<dbReference type="InterPro" id="IPR001261">
    <property type="entry name" value="ArgE/DapE_CS"/>
</dbReference>
<organism evidence="13 14">
    <name type="scientific">Monosiga brevicollis</name>
    <name type="common">Choanoflagellate</name>
    <dbReference type="NCBI Taxonomy" id="81824"/>
    <lineage>
        <taxon>Eukaryota</taxon>
        <taxon>Choanoflagellata</taxon>
        <taxon>Craspedida</taxon>
        <taxon>Salpingoecidae</taxon>
        <taxon>Monosiga</taxon>
    </lineage>
</organism>
<dbReference type="PROSITE" id="PS00759">
    <property type="entry name" value="ARGE_DAPE_CPG2_2"/>
    <property type="match status" value="1"/>
</dbReference>
<evidence type="ECO:0000256" key="8">
    <source>
        <dbReference type="ARBA" id="ARBA00029656"/>
    </source>
</evidence>
<accession>A9V1P3</accession>
<evidence type="ECO:0000313" key="14">
    <source>
        <dbReference type="Proteomes" id="UP000001357"/>
    </source>
</evidence>
<feature type="binding site" evidence="10">
    <location>
        <position position="192"/>
    </location>
    <ligand>
        <name>Zn(2+)</name>
        <dbReference type="ChEBI" id="CHEBI:29105"/>
        <label>1</label>
    </ligand>
</feature>
<keyword evidence="4" id="KW-0963">Cytoplasm</keyword>
<dbReference type="FunCoup" id="A9V1P3">
    <property type="interactions" value="184"/>
</dbReference>
<dbReference type="Gene3D" id="1.10.150.900">
    <property type="match status" value="1"/>
</dbReference>
<dbReference type="InterPro" id="IPR011650">
    <property type="entry name" value="Peptidase_M20_dimer"/>
</dbReference>
<comment type="subcellular location">
    <subcellularLocation>
        <location evidence="1">Cytoplasm</location>
    </subcellularLocation>
</comment>
<comment type="cofactor">
    <cofactor evidence="10">
        <name>Zn(2+)</name>
        <dbReference type="ChEBI" id="CHEBI:29105"/>
    </cofactor>
    <text evidence="10">Binds 2 Zn(2+) ions per subunit.</text>
</comment>
<keyword evidence="6" id="KW-0378">Hydrolase</keyword>
<evidence type="ECO:0000256" key="1">
    <source>
        <dbReference type="ARBA" id="ARBA00004496"/>
    </source>
</evidence>
<comment type="similarity">
    <text evidence="2">Belongs to the peptidase M20A family.</text>
</comment>
<feature type="binding site" evidence="10">
    <location>
        <position position="130"/>
    </location>
    <ligand>
        <name>Zn(2+)</name>
        <dbReference type="ChEBI" id="CHEBI:29105"/>
        <label>1</label>
    </ligand>
</feature>
<dbReference type="RefSeq" id="XP_001746582.1">
    <property type="nucleotide sequence ID" value="XM_001746530.1"/>
</dbReference>
<feature type="active site" evidence="9">
    <location>
        <position position="100"/>
    </location>
</feature>
<dbReference type="SUPFAM" id="SSF55031">
    <property type="entry name" value="Bacterial exopeptidase dimerisation domain"/>
    <property type="match status" value="1"/>
</dbReference>
<evidence type="ECO:0000256" key="5">
    <source>
        <dbReference type="ARBA" id="ARBA00022723"/>
    </source>
</evidence>
<feature type="region of interest" description="Disordered" evidence="11">
    <location>
        <begin position="1"/>
        <end position="30"/>
    </location>
</feature>
<dbReference type="InterPro" id="IPR036264">
    <property type="entry name" value="Bact_exopeptidase_dim_dom"/>
</dbReference>
<dbReference type="OMA" id="GTDAKQF"/>
<proteinExistence type="inferred from homology"/>
<dbReference type="InParanoid" id="A9V1P3"/>
<dbReference type="InterPro" id="IPR010159">
    <property type="entry name" value="N-acyl_aa_amidohydrolase"/>
</dbReference>
<dbReference type="NCBIfam" id="TIGR01880">
    <property type="entry name" value="Ac-peptdase-euk"/>
    <property type="match status" value="1"/>
</dbReference>
<keyword evidence="14" id="KW-1185">Reference proteome</keyword>
<dbReference type="EC" id="3.5.1.14" evidence="3"/>
<dbReference type="MEROPS" id="M20.973"/>
<dbReference type="KEGG" id="mbr:MONBRDRAFT_32786"/>
<dbReference type="GeneID" id="5891942"/>
<dbReference type="SUPFAM" id="SSF53187">
    <property type="entry name" value="Zn-dependent exopeptidases"/>
    <property type="match status" value="1"/>
</dbReference>
<dbReference type="FunFam" id="3.40.630.10:FF:000019">
    <property type="entry name" value="Aminoacylase 1"/>
    <property type="match status" value="1"/>
</dbReference>
<dbReference type="Gene3D" id="3.40.630.10">
    <property type="entry name" value="Zn peptidases"/>
    <property type="match status" value="1"/>
</dbReference>
<evidence type="ECO:0000256" key="7">
    <source>
        <dbReference type="ARBA" id="ARBA00022833"/>
    </source>
</evidence>
<keyword evidence="5 10" id="KW-0479">Metal-binding</keyword>
<dbReference type="GO" id="GO:0004046">
    <property type="term" value="F:aminoacylase activity"/>
    <property type="evidence" value="ECO:0000318"/>
    <property type="project" value="GO_Central"/>
</dbReference>
<evidence type="ECO:0000256" key="3">
    <source>
        <dbReference type="ARBA" id="ARBA00011913"/>
    </source>
</evidence>
<evidence type="ECO:0000256" key="6">
    <source>
        <dbReference type="ARBA" id="ARBA00022801"/>
    </source>
</evidence>
<evidence type="ECO:0000259" key="12">
    <source>
        <dbReference type="Pfam" id="PF07687"/>
    </source>
</evidence>
<keyword evidence="7 10" id="KW-0862">Zinc</keyword>
<evidence type="ECO:0000256" key="2">
    <source>
        <dbReference type="ARBA" id="ARBA00006247"/>
    </source>
</evidence>
<evidence type="ECO:0000256" key="4">
    <source>
        <dbReference type="ARBA" id="ARBA00022490"/>
    </source>
</evidence>
<dbReference type="GO" id="GO:0046872">
    <property type="term" value="F:metal ion binding"/>
    <property type="evidence" value="ECO:0007669"/>
    <property type="project" value="UniProtKB-KW"/>
</dbReference>
<dbReference type="AlphaFoldDB" id="A9V1P3"/>
<sequence>MAAKPSAASEPEAKRAHVTEGGQAGDEHPAVTRFRDYLRINTMQPTPDYEAAAVFLEGQAKDLGFEVRRWEGVPGKPAVIMTCPGTDPTLPSVVLNSHIDVVPVFEEHWKHPPFAAVKEDGWIYARGSQDMKCVGMQYLEALRELRAAGASFARTIHLTFVPDEEIGGHDGMERFVEDPLFKELNIGVALDEGLASENDKFPVYYGERVPWWVTVKCTGQPGHGSRFLPKTAMERLVGVINKFLKFRGEQEAILLNDPTKTLGDVTTVNLTMLNGGVQYNVIPAEAGAGFDMRIPPTVNLQELKATLDEWMAGEGISYTFKQVYWNNPVTDISDKNLYWSAFAAACGRCNIDIEPQIFPAATDSRYLRCANIPAIGFSPMNNTPVLLHDHNERLHEDVYIRGIAIYKEILPALANLPAIQA</sequence>
<evidence type="ECO:0000256" key="10">
    <source>
        <dbReference type="PIRSR" id="PIRSR036696-2"/>
    </source>
</evidence>
<dbReference type="GO" id="GO:0005737">
    <property type="term" value="C:cytoplasm"/>
    <property type="evidence" value="ECO:0007669"/>
    <property type="project" value="UniProtKB-SubCell"/>
</dbReference>